<feature type="transmembrane region" description="Helical" evidence="2">
    <location>
        <begin position="87"/>
        <end position="108"/>
    </location>
</feature>
<dbReference type="Pfam" id="PF00990">
    <property type="entry name" value="GGDEF"/>
    <property type="match status" value="1"/>
</dbReference>
<dbReference type="STRING" id="45076.Lwor_2020"/>
<dbReference type="InterPro" id="IPR013655">
    <property type="entry name" value="PAS_fold_3"/>
</dbReference>
<sequence length="507" mass="57241">MTNKRTKSDDKIRQKIQADKLVLLSDNLLISIPPNFVCSLIVFIELYTQLNPAYSLIWFFCALVAFAVQVCAYIINRFNKLPSKGYLILLIALAVVYGALWGIAGSILMPDNNMQAQMLIMIITLGVTAGGLLTFQPNLTAGLLFLSLIILPINYWLFIQSSSTYFLLGIALAIYLCFIIMVTWRGNKLLNVNLKLRFENLDLIDRLVSNNTILEESESRFRSAFDFAAIGMAIVSLEGKWLKVNQSMCQIVGYSEDELLKIDFQTITHPDDLKLDLSYVNQLLAGEINSYHLEKRYIKKDGSIIWILLSGSLIRNKENKPLYFIAQVQNIDAQKNAEQELKYIAFHDVLTGLGNRKQLELSFKHALSYAKRHQNQIAILFMDLDSFKPINDTLGHDIGDLLLIEIGSRLKKTIRATDILIRQGGDEFIIALTEVSDNAQIDTAAKKILTTIRKPIKIKGNQFSITMSIGISVYPKDGQDLNTLIKQADKALYLVKSGGRNNYSYFE</sequence>
<dbReference type="PROSITE" id="PS50887">
    <property type="entry name" value="GGDEF"/>
    <property type="match status" value="1"/>
</dbReference>
<dbReference type="EMBL" id="LNZC01000027">
    <property type="protein sequence ID" value="KTD76795.1"/>
    <property type="molecule type" value="Genomic_DNA"/>
</dbReference>
<dbReference type="InterPro" id="IPR043128">
    <property type="entry name" value="Rev_trsase/Diguanyl_cyclase"/>
</dbReference>
<feature type="transmembrane region" description="Helical" evidence="2">
    <location>
        <begin position="165"/>
        <end position="184"/>
    </location>
</feature>
<evidence type="ECO:0000256" key="2">
    <source>
        <dbReference type="SAM" id="Phobius"/>
    </source>
</evidence>
<dbReference type="RefSeq" id="WP_058493788.1">
    <property type="nucleotide sequence ID" value="NZ_CBCRUR010000004.1"/>
</dbReference>
<dbReference type="AlphaFoldDB" id="A0A0W1A624"/>
<dbReference type="InterPro" id="IPR000014">
    <property type="entry name" value="PAS"/>
</dbReference>
<evidence type="ECO:0000256" key="1">
    <source>
        <dbReference type="ARBA" id="ARBA00001946"/>
    </source>
</evidence>
<dbReference type="PANTHER" id="PTHR46663:SF3">
    <property type="entry name" value="SLL0267 PROTEIN"/>
    <property type="match status" value="1"/>
</dbReference>
<comment type="caution">
    <text evidence="6">The sequence shown here is derived from an EMBL/GenBank/DDBJ whole genome shotgun (WGS) entry which is preliminary data.</text>
</comment>
<dbReference type="SMART" id="SM00267">
    <property type="entry name" value="GGDEF"/>
    <property type="match status" value="1"/>
</dbReference>
<dbReference type="CDD" id="cd01949">
    <property type="entry name" value="GGDEF"/>
    <property type="match status" value="1"/>
</dbReference>
<dbReference type="InterPro" id="IPR052163">
    <property type="entry name" value="DGC-Regulatory_Protein"/>
</dbReference>
<feature type="transmembrane region" description="Helical" evidence="2">
    <location>
        <begin position="21"/>
        <end position="44"/>
    </location>
</feature>
<feature type="domain" description="GGDEF" evidence="5">
    <location>
        <begin position="375"/>
        <end position="507"/>
    </location>
</feature>
<feature type="domain" description="PAS" evidence="3">
    <location>
        <begin position="217"/>
        <end position="287"/>
    </location>
</feature>
<evidence type="ECO:0000259" key="3">
    <source>
        <dbReference type="PROSITE" id="PS50112"/>
    </source>
</evidence>
<dbReference type="OrthoDB" id="9803824at2"/>
<feature type="transmembrane region" description="Helical" evidence="2">
    <location>
        <begin position="142"/>
        <end position="159"/>
    </location>
</feature>
<dbReference type="InterPro" id="IPR000700">
    <property type="entry name" value="PAS-assoc_C"/>
</dbReference>
<dbReference type="SMART" id="SM00086">
    <property type="entry name" value="PAC"/>
    <property type="match status" value="1"/>
</dbReference>
<name>A0A0W1A624_9GAMM</name>
<organism evidence="6 7">
    <name type="scientific">Legionella worsleiensis</name>
    <dbReference type="NCBI Taxonomy" id="45076"/>
    <lineage>
        <taxon>Bacteria</taxon>
        <taxon>Pseudomonadati</taxon>
        <taxon>Pseudomonadota</taxon>
        <taxon>Gammaproteobacteria</taxon>
        <taxon>Legionellales</taxon>
        <taxon>Legionellaceae</taxon>
        <taxon>Legionella</taxon>
    </lineage>
</organism>
<dbReference type="SUPFAM" id="SSF55073">
    <property type="entry name" value="Nucleotide cyclase"/>
    <property type="match status" value="1"/>
</dbReference>
<accession>A0A0W1A624</accession>
<dbReference type="Gene3D" id="3.30.70.270">
    <property type="match status" value="1"/>
</dbReference>
<dbReference type="SMART" id="SM00091">
    <property type="entry name" value="PAS"/>
    <property type="match status" value="1"/>
</dbReference>
<dbReference type="InterPro" id="IPR001610">
    <property type="entry name" value="PAC"/>
</dbReference>
<protein>
    <submittedName>
        <fullName evidence="6">Putative regulatory protein (GGDEF domain)</fullName>
    </submittedName>
</protein>
<evidence type="ECO:0000313" key="6">
    <source>
        <dbReference type="EMBL" id="KTD76795.1"/>
    </source>
</evidence>
<dbReference type="PANTHER" id="PTHR46663">
    <property type="entry name" value="DIGUANYLATE CYCLASE DGCT-RELATED"/>
    <property type="match status" value="1"/>
</dbReference>
<dbReference type="FunFam" id="3.30.70.270:FF:000001">
    <property type="entry name" value="Diguanylate cyclase domain protein"/>
    <property type="match status" value="1"/>
</dbReference>
<dbReference type="CDD" id="cd00130">
    <property type="entry name" value="PAS"/>
    <property type="match status" value="1"/>
</dbReference>
<proteinExistence type="predicted"/>
<dbReference type="InterPro" id="IPR000160">
    <property type="entry name" value="GGDEF_dom"/>
</dbReference>
<dbReference type="GO" id="GO:0003824">
    <property type="term" value="F:catalytic activity"/>
    <property type="evidence" value="ECO:0007669"/>
    <property type="project" value="UniProtKB-ARBA"/>
</dbReference>
<feature type="transmembrane region" description="Helical" evidence="2">
    <location>
        <begin position="56"/>
        <end position="75"/>
    </location>
</feature>
<keyword evidence="2" id="KW-0472">Membrane</keyword>
<dbReference type="Pfam" id="PF08447">
    <property type="entry name" value="PAS_3"/>
    <property type="match status" value="1"/>
</dbReference>
<dbReference type="NCBIfam" id="TIGR00254">
    <property type="entry name" value="GGDEF"/>
    <property type="match status" value="1"/>
</dbReference>
<dbReference type="InterPro" id="IPR035965">
    <property type="entry name" value="PAS-like_dom_sf"/>
</dbReference>
<evidence type="ECO:0000259" key="5">
    <source>
        <dbReference type="PROSITE" id="PS50887"/>
    </source>
</evidence>
<feature type="domain" description="PAC" evidence="4">
    <location>
        <begin position="291"/>
        <end position="343"/>
    </location>
</feature>
<dbReference type="Gene3D" id="3.30.450.20">
    <property type="entry name" value="PAS domain"/>
    <property type="match status" value="1"/>
</dbReference>
<dbReference type="PROSITE" id="PS50112">
    <property type="entry name" value="PAS"/>
    <property type="match status" value="1"/>
</dbReference>
<keyword evidence="2" id="KW-1133">Transmembrane helix</keyword>
<keyword evidence="2" id="KW-0812">Transmembrane</keyword>
<dbReference type="PATRIC" id="fig|45076.6.peg.2203"/>
<dbReference type="InterPro" id="IPR029787">
    <property type="entry name" value="Nucleotide_cyclase"/>
</dbReference>
<dbReference type="SUPFAM" id="SSF55785">
    <property type="entry name" value="PYP-like sensor domain (PAS domain)"/>
    <property type="match status" value="1"/>
</dbReference>
<dbReference type="Proteomes" id="UP000054662">
    <property type="component" value="Unassembled WGS sequence"/>
</dbReference>
<gene>
    <name evidence="6" type="ORF">Lwor_2020</name>
</gene>
<keyword evidence="7" id="KW-1185">Reference proteome</keyword>
<evidence type="ECO:0000313" key="7">
    <source>
        <dbReference type="Proteomes" id="UP000054662"/>
    </source>
</evidence>
<comment type="cofactor">
    <cofactor evidence="1">
        <name>Mg(2+)</name>
        <dbReference type="ChEBI" id="CHEBI:18420"/>
    </cofactor>
</comment>
<reference evidence="6 7" key="1">
    <citation type="submission" date="2015-11" db="EMBL/GenBank/DDBJ databases">
        <title>Genomic analysis of 38 Legionella species identifies large and diverse effector repertoires.</title>
        <authorList>
            <person name="Burstein D."/>
            <person name="Amaro F."/>
            <person name="Zusman T."/>
            <person name="Lifshitz Z."/>
            <person name="Cohen O."/>
            <person name="Gilbert J.A."/>
            <person name="Pupko T."/>
            <person name="Shuman H.A."/>
            <person name="Segal G."/>
        </authorList>
    </citation>
    <scope>NUCLEOTIDE SEQUENCE [LARGE SCALE GENOMIC DNA]</scope>
    <source>
        <strain evidence="6 7">ATCC 49508</strain>
    </source>
</reference>
<evidence type="ECO:0000259" key="4">
    <source>
        <dbReference type="PROSITE" id="PS50113"/>
    </source>
</evidence>
<dbReference type="NCBIfam" id="TIGR00229">
    <property type="entry name" value="sensory_box"/>
    <property type="match status" value="1"/>
</dbReference>
<dbReference type="PROSITE" id="PS50113">
    <property type="entry name" value="PAC"/>
    <property type="match status" value="1"/>
</dbReference>